<dbReference type="KEGG" id="svp:Pan189_16410"/>
<dbReference type="EMBL" id="CP036268">
    <property type="protein sequence ID" value="QDT37268.1"/>
    <property type="molecule type" value="Genomic_DNA"/>
</dbReference>
<accession>A0A517R074</accession>
<organism evidence="3 4">
    <name type="scientific">Stratiformator vulcanicus</name>
    <dbReference type="NCBI Taxonomy" id="2527980"/>
    <lineage>
        <taxon>Bacteria</taxon>
        <taxon>Pseudomonadati</taxon>
        <taxon>Planctomycetota</taxon>
        <taxon>Planctomycetia</taxon>
        <taxon>Planctomycetales</taxon>
        <taxon>Planctomycetaceae</taxon>
        <taxon>Stratiformator</taxon>
    </lineage>
</organism>
<dbReference type="RefSeq" id="WP_145363399.1">
    <property type="nucleotide sequence ID" value="NZ_CP036268.1"/>
</dbReference>
<keyword evidence="2" id="KW-1133">Transmembrane helix</keyword>
<protein>
    <submittedName>
        <fullName evidence="3">Uncharacterized protein</fullName>
    </submittedName>
</protein>
<keyword evidence="4" id="KW-1185">Reference proteome</keyword>
<dbReference type="Proteomes" id="UP000317318">
    <property type="component" value="Chromosome"/>
</dbReference>
<evidence type="ECO:0000313" key="3">
    <source>
        <dbReference type="EMBL" id="QDT37268.1"/>
    </source>
</evidence>
<keyword evidence="2" id="KW-0472">Membrane</keyword>
<gene>
    <name evidence="3" type="ORF">Pan189_16410</name>
</gene>
<proteinExistence type="predicted"/>
<reference evidence="3 4" key="1">
    <citation type="submission" date="2019-02" db="EMBL/GenBank/DDBJ databases">
        <title>Deep-cultivation of Planctomycetes and their phenomic and genomic characterization uncovers novel biology.</title>
        <authorList>
            <person name="Wiegand S."/>
            <person name="Jogler M."/>
            <person name="Boedeker C."/>
            <person name="Pinto D."/>
            <person name="Vollmers J."/>
            <person name="Rivas-Marin E."/>
            <person name="Kohn T."/>
            <person name="Peeters S.H."/>
            <person name="Heuer A."/>
            <person name="Rast P."/>
            <person name="Oberbeckmann S."/>
            <person name="Bunk B."/>
            <person name="Jeske O."/>
            <person name="Meyerdierks A."/>
            <person name="Storesund J.E."/>
            <person name="Kallscheuer N."/>
            <person name="Luecker S."/>
            <person name="Lage O.M."/>
            <person name="Pohl T."/>
            <person name="Merkel B.J."/>
            <person name="Hornburger P."/>
            <person name="Mueller R.-W."/>
            <person name="Bruemmer F."/>
            <person name="Labrenz M."/>
            <person name="Spormann A.M."/>
            <person name="Op den Camp H."/>
            <person name="Overmann J."/>
            <person name="Amann R."/>
            <person name="Jetten M.S.M."/>
            <person name="Mascher T."/>
            <person name="Medema M.H."/>
            <person name="Devos D.P."/>
            <person name="Kaster A.-K."/>
            <person name="Ovreas L."/>
            <person name="Rohde M."/>
            <person name="Galperin M.Y."/>
            <person name="Jogler C."/>
        </authorList>
    </citation>
    <scope>NUCLEOTIDE SEQUENCE [LARGE SCALE GENOMIC DNA]</scope>
    <source>
        <strain evidence="3 4">Pan189</strain>
    </source>
</reference>
<evidence type="ECO:0000256" key="2">
    <source>
        <dbReference type="SAM" id="Phobius"/>
    </source>
</evidence>
<keyword evidence="2" id="KW-0812">Transmembrane</keyword>
<name>A0A517R074_9PLAN</name>
<sequence length="494" mass="52808">MDKLKPILAYKFWILLGLGLIVMTAGWFMGTGTLAETIDSRRSTLEAITVKPGSGTPSNDWIGGIDEVAAVQSARLQEAGGNLWKVQEDQMTWPQDIEAAMRGIPVGGEIPVAALDLYRTNFEVEKNRLHETVNPFNPITGQGEVIFGRSLIPLNAPTEWNQFLPTSGQVWALQEDYWLIRSLLESIRDFNNSFGGNSLRKVRLKRIVALELHGGGEGSALPSAAEGGSMEAPPTESFVPEEYQDDSPFGGAGRGTRDNRSAGPVDFDPAEEFRGTGSAAGAGADGRYVTNAPDVPFKTRGFYLKVIVDHRYVPELLIELTENPYPVKIVRVHQQDHNGSVYAKNTQSQSRFGGRGNTLGTGAAGNQASAFAEPFLADVTIAGDLTIYRQPEQTEADPAEVDPTVNPDIPPTDPPETAVEPSDSPTPAPGDVPDEADGSLTPMPAVNSASEQLDVPMPPTDEEGLGNETDLPATGDAPPVAPEAPVNSDLPDGT</sequence>
<feature type="transmembrane region" description="Helical" evidence="2">
    <location>
        <begin position="12"/>
        <end position="30"/>
    </location>
</feature>
<feature type="region of interest" description="Disordered" evidence="1">
    <location>
        <begin position="392"/>
        <end position="494"/>
    </location>
</feature>
<evidence type="ECO:0000313" key="4">
    <source>
        <dbReference type="Proteomes" id="UP000317318"/>
    </source>
</evidence>
<feature type="region of interest" description="Disordered" evidence="1">
    <location>
        <begin position="340"/>
        <end position="359"/>
    </location>
</feature>
<dbReference type="AlphaFoldDB" id="A0A517R074"/>
<dbReference type="OrthoDB" id="277244at2"/>
<feature type="region of interest" description="Disordered" evidence="1">
    <location>
        <begin position="218"/>
        <end position="288"/>
    </location>
</feature>
<evidence type="ECO:0000256" key="1">
    <source>
        <dbReference type="SAM" id="MobiDB-lite"/>
    </source>
</evidence>